<feature type="region of interest" description="Disordered" evidence="1">
    <location>
        <begin position="65"/>
        <end position="84"/>
    </location>
</feature>
<feature type="compositionally biased region" description="Basic and acidic residues" evidence="1">
    <location>
        <begin position="71"/>
        <end position="84"/>
    </location>
</feature>
<dbReference type="Proteomes" id="UP000270190">
    <property type="component" value="Unassembled WGS sequence"/>
</dbReference>
<dbReference type="AlphaFoldDB" id="A0A2X0QIN4"/>
<organism evidence="2 3">
    <name type="scientific">Brochothrix thermosphacta</name>
    <name type="common">Microbacterium thermosphactum</name>
    <dbReference type="NCBI Taxonomy" id="2756"/>
    <lineage>
        <taxon>Bacteria</taxon>
        <taxon>Bacillati</taxon>
        <taxon>Bacillota</taxon>
        <taxon>Bacilli</taxon>
        <taxon>Bacillales</taxon>
        <taxon>Listeriaceae</taxon>
        <taxon>Brochothrix</taxon>
    </lineage>
</organism>
<name>A0A2X0QIN4_BROTH</name>
<dbReference type="RefSeq" id="WP_120487797.1">
    <property type="nucleotide sequence ID" value="NZ_OUNC01000013.1"/>
</dbReference>
<evidence type="ECO:0000256" key="1">
    <source>
        <dbReference type="SAM" id="MobiDB-lite"/>
    </source>
</evidence>
<sequence length="84" mass="9845">MSKAIYKPISWEEVAFILGNKATYGILLIEQENYTLGNPYEVQIPLELLPIQRWYLRCEQEEQSECISSHHTHDDLPIRPEVSE</sequence>
<gene>
    <name evidence="2" type="ORF">BTBSAS_200041</name>
</gene>
<evidence type="ECO:0000313" key="3">
    <source>
        <dbReference type="Proteomes" id="UP000270190"/>
    </source>
</evidence>
<protein>
    <submittedName>
        <fullName evidence="2">Uncharacterized protein</fullName>
    </submittedName>
</protein>
<evidence type="ECO:0000313" key="2">
    <source>
        <dbReference type="EMBL" id="SPP28454.1"/>
    </source>
</evidence>
<proteinExistence type="predicted"/>
<dbReference type="EMBL" id="OUNC01000013">
    <property type="protein sequence ID" value="SPP28454.1"/>
    <property type="molecule type" value="Genomic_DNA"/>
</dbReference>
<reference evidence="3" key="1">
    <citation type="submission" date="2018-04" db="EMBL/GenBank/DDBJ databases">
        <authorList>
            <person name="Illikoud N."/>
        </authorList>
    </citation>
    <scope>NUCLEOTIDE SEQUENCE [LARGE SCALE GENOMIC DNA]</scope>
</reference>
<accession>A0A2X0QIN4</accession>